<dbReference type="PANTHER" id="PTHR12215">
    <property type="entry name" value="PHOSPHOPANTETHEINE TRANSFERASE"/>
    <property type="match status" value="1"/>
</dbReference>
<evidence type="ECO:0000259" key="3">
    <source>
        <dbReference type="Pfam" id="PF01648"/>
    </source>
</evidence>
<sequence>MNQLPVPGRDTVYVWTGRAAGDQRELTRRLLRRAGGALLGRPEAEIGVRRAPGGRPEVHADDGRALPVSVSHVDGVVVVAARAGGPVGVDVEWRRRLPATALARRWYDPDEAAWLAARDETDRELDFLRLWTAKEAVGKALGTGLRDGGLRRRMPRPDGGGELLRPVPGCPGVRVGHPAGDAGLVLAVAVVGAAGPVEVVGEQRAGHDASSRSAVAERTSLPVVVRGSWSSRCRVRGRL</sequence>
<name>A0A1C6TYJ1_9ACTN</name>
<dbReference type="GO" id="GO:0000287">
    <property type="term" value="F:magnesium ion binding"/>
    <property type="evidence" value="ECO:0007669"/>
    <property type="project" value="InterPro"/>
</dbReference>
<proteinExistence type="inferred from homology"/>
<dbReference type="GeneID" id="43276917"/>
<dbReference type="GO" id="GO:0008897">
    <property type="term" value="F:holo-[acyl-carrier-protein] synthase activity"/>
    <property type="evidence" value="ECO:0007669"/>
    <property type="project" value="InterPro"/>
</dbReference>
<dbReference type="GO" id="GO:0019878">
    <property type="term" value="P:lysine biosynthetic process via aminoadipic acid"/>
    <property type="evidence" value="ECO:0007669"/>
    <property type="project" value="TreeGrafter"/>
</dbReference>
<gene>
    <name evidence="4" type="ORF">GA0070603_0234</name>
</gene>
<dbReference type="PANTHER" id="PTHR12215:SF10">
    <property type="entry name" value="L-AMINOADIPATE-SEMIALDEHYDE DEHYDROGENASE-PHOSPHOPANTETHEINYL TRANSFERASE"/>
    <property type="match status" value="1"/>
</dbReference>
<reference evidence="5" key="1">
    <citation type="submission" date="2016-06" db="EMBL/GenBank/DDBJ databases">
        <authorList>
            <person name="Varghese N."/>
            <person name="Submissions Spin"/>
        </authorList>
    </citation>
    <scope>NUCLEOTIDE SEQUENCE [LARGE SCALE GENOMIC DNA]</scope>
    <source>
        <strain evidence="5">DSM 44151</strain>
    </source>
</reference>
<dbReference type="SUPFAM" id="SSF56214">
    <property type="entry name" value="4'-phosphopantetheinyl transferase"/>
    <property type="match status" value="2"/>
</dbReference>
<dbReference type="RefSeq" id="WP_091305849.1">
    <property type="nucleotide sequence ID" value="NZ_FMIB01000002.1"/>
</dbReference>
<dbReference type="InterPro" id="IPR008278">
    <property type="entry name" value="4-PPantetheinyl_Trfase_dom"/>
</dbReference>
<dbReference type="InterPro" id="IPR037143">
    <property type="entry name" value="4-PPantetheinyl_Trfase_dom_sf"/>
</dbReference>
<dbReference type="Gene3D" id="3.90.470.20">
    <property type="entry name" value="4'-phosphopantetheinyl transferase domain"/>
    <property type="match status" value="1"/>
</dbReference>
<feature type="domain" description="4'-phosphopantetheinyl transferase" evidence="3">
    <location>
        <begin position="86"/>
        <end position="147"/>
    </location>
</feature>
<evidence type="ECO:0000256" key="2">
    <source>
        <dbReference type="ARBA" id="ARBA00022679"/>
    </source>
</evidence>
<comment type="similarity">
    <text evidence="1">Belongs to the P-Pant transferase superfamily. Gsp/Sfp/HetI/AcpT family.</text>
</comment>
<protein>
    <submittedName>
        <fullName evidence="4">4'-phosphopantetheinyl transferase</fullName>
    </submittedName>
</protein>
<dbReference type="AlphaFoldDB" id="A0A1C6TYJ1"/>
<evidence type="ECO:0000256" key="1">
    <source>
        <dbReference type="ARBA" id="ARBA00010990"/>
    </source>
</evidence>
<dbReference type="Proteomes" id="UP000198605">
    <property type="component" value="Unassembled WGS sequence"/>
</dbReference>
<accession>A0A1C6TYJ1</accession>
<evidence type="ECO:0000313" key="4">
    <source>
        <dbReference type="EMBL" id="SCL46743.1"/>
    </source>
</evidence>
<organism evidence="4 5">
    <name type="scientific">Micromonospora chersina</name>
    <dbReference type="NCBI Taxonomy" id="47854"/>
    <lineage>
        <taxon>Bacteria</taxon>
        <taxon>Bacillati</taxon>
        <taxon>Actinomycetota</taxon>
        <taxon>Actinomycetes</taxon>
        <taxon>Micromonosporales</taxon>
        <taxon>Micromonosporaceae</taxon>
        <taxon>Micromonospora</taxon>
    </lineage>
</organism>
<dbReference type="OrthoDB" id="190168at2"/>
<dbReference type="GO" id="GO:0005829">
    <property type="term" value="C:cytosol"/>
    <property type="evidence" value="ECO:0007669"/>
    <property type="project" value="TreeGrafter"/>
</dbReference>
<dbReference type="STRING" id="47854.GA0070603_0234"/>
<dbReference type="InterPro" id="IPR050559">
    <property type="entry name" value="P-Pant_transferase_sf"/>
</dbReference>
<keyword evidence="2 4" id="KW-0808">Transferase</keyword>
<dbReference type="EMBL" id="FMIB01000002">
    <property type="protein sequence ID" value="SCL46743.1"/>
    <property type="molecule type" value="Genomic_DNA"/>
</dbReference>
<keyword evidence="5" id="KW-1185">Reference proteome</keyword>
<dbReference type="Pfam" id="PF01648">
    <property type="entry name" value="ACPS"/>
    <property type="match status" value="1"/>
</dbReference>
<evidence type="ECO:0000313" key="5">
    <source>
        <dbReference type="Proteomes" id="UP000198605"/>
    </source>
</evidence>